<proteinExistence type="predicted"/>
<name>A0ABS1SQX9_9MICO</name>
<reference evidence="1 2" key="1">
    <citation type="submission" date="2018-09" db="EMBL/GenBank/DDBJ databases">
        <title>Comparative genomics of Leucobacter spp.</title>
        <authorList>
            <person name="Reis A.C."/>
            <person name="Kolvenbach B.A."/>
            <person name="Corvini P.F.X."/>
            <person name="Nunes O.C."/>
        </authorList>
    </citation>
    <scope>NUCLEOTIDE SEQUENCE [LARGE SCALE GENOMIC DNA]</scope>
    <source>
        <strain evidence="1 2">L-1</strain>
    </source>
</reference>
<protein>
    <submittedName>
        <fullName evidence="1">DUF3000 domain-containing protein</fullName>
    </submittedName>
</protein>
<dbReference type="Proteomes" id="UP001646141">
    <property type="component" value="Unassembled WGS sequence"/>
</dbReference>
<dbReference type="InterPro" id="IPR021555">
    <property type="entry name" value="DUF3000"/>
</dbReference>
<accession>A0ABS1SQX9</accession>
<dbReference type="EMBL" id="QYAD01000004">
    <property type="protein sequence ID" value="MBL3690551.1"/>
    <property type="molecule type" value="Genomic_DNA"/>
</dbReference>
<organism evidence="1 2">
    <name type="scientific">Leucobacter chromiireducens subsp. chromiireducens</name>
    <dbReference type="NCBI Taxonomy" id="660067"/>
    <lineage>
        <taxon>Bacteria</taxon>
        <taxon>Bacillati</taxon>
        <taxon>Actinomycetota</taxon>
        <taxon>Actinomycetes</taxon>
        <taxon>Micrococcales</taxon>
        <taxon>Microbacteriaceae</taxon>
        <taxon>Leucobacter</taxon>
    </lineage>
</organism>
<dbReference type="RefSeq" id="WP_202382975.1">
    <property type="nucleotide sequence ID" value="NZ_BAAAMA010000010.1"/>
</dbReference>
<keyword evidence="2" id="KW-1185">Reference proteome</keyword>
<gene>
    <name evidence="1" type="ORF">D3226_11370</name>
</gene>
<sequence length="210" mass="22282">MAMIGGSSIEFDVAAAQLRNARLRSELVSQEIPAPERIAPRSIALAAGIVRGPRRDTDRAADRAAALESAYGAGRIVLMHDPESAAEWGSPFRIVCFAQAPLEVEIGVDPFISDVAWSWLVDALDSREAEYTALSGTATKTLSTGFGTLESRGDAAQIELRASWTPLGADFTAHAEAWSELLCLLAGLPHAEGVDSIAARRARPTPEGAE</sequence>
<dbReference type="Pfam" id="PF11452">
    <property type="entry name" value="DUF3000"/>
    <property type="match status" value="1"/>
</dbReference>
<evidence type="ECO:0000313" key="1">
    <source>
        <dbReference type="EMBL" id="MBL3690551.1"/>
    </source>
</evidence>
<evidence type="ECO:0000313" key="2">
    <source>
        <dbReference type="Proteomes" id="UP001646141"/>
    </source>
</evidence>
<comment type="caution">
    <text evidence="1">The sequence shown here is derived from an EMBL/GenBank/DDBJ whole genome shotgun (WGS) entry which is preliminary data.</text>
</comment>